<dbReference type="EMBL" id="JACHXA010000013">
    <property type="protein sequence ID" value="MBB3066986.1"/>
    <property type="molecule type" value="Genomic_DNA"/>
</dbReference>
<dbReference type="PANTHER" id="PTHR48467:SF1">
    <property type="entry name" value="GLUTAMATE SYNTHASE 1 [NADH], CHLOROPLASTIC-LIKE"/>
    <property type="match status" value="1"/>
</dbReference>
<evidence type="ECO:0000256" key="5">
    <source>
        <dbReference type="ARBA" id="ARBA00023002"/>
    </source>
</evidence>
<dbReference type="RefSeq" id="WP_183417813.1">
    <property type="nucleotide sequence ID" value="NZ_JACHXA010000013.1"/>
</dbReference>
<evidence type="ECO:0000313" key="7">
    <source>
        <dbReference type="EMBL" id="MBB3066986.1"/>
    </source>
</evidence>
<organism evidence="7 8">
    <name type="scientific">Limibacillus halophilus</name>
    <dbReference type="NCBI Taxonomy" id="1579333"/>
    <lineage>
        <taxon>Bacteria</taxon>
        <taxon>Pseudomonadati</taxon>
        <taxon>Pseudomonadota</taxon>
        <taxon>Alphaproteobacteria</taxon>
        <taxon>Rhodospirillales</taxon>
        <taxon>Rhodovibrionaceae</taxon>
        <taxon>Limibacillus</taxon>
    </lineage>
</organism>
<evidence type="ECO:0000256" key="1">
    <source>
        <dbReference type="ARBA" id="ARBA00001974"/>
    </source>
</evidence>
<reference evidence="7 8" key="1">
    <citation type="submission" date="2020-08" db="EMBL/GenBank/DDBJ databases">
        <title>Genomic Encyclopedia of Type Strains, Phase III (KMG-III): the genomes of soil and plant-associated and newly described type strains.</title>
        <authorList>
            <person name="Whitman W."/>
        </authorList>
    </citation>
    <scope>NUCLEOTIDE SEQUENCE [LARGE SCALE GENOMIC DNA]</scope>
    <source>
        <strain evidence="7 8">CECT 8803</strain>
    </source>
</reference>
<gene>
    <name evidence="7" type="ORF">FHR98_003303</name>
</gene>
<keyword evidence="3" id="KW-0274">FAD</keyword>
<dbReference type="Gene3D" id="3.40.50.720">
    <property type="entry name" value="NAD(P)-binding Rossmann-like Domain"/>
    <property type="match status" value="2"/>
</dbReference>
<comment type="caution">
    <text evidence="7">The sequence shown here is derived from an EMBL/GenBank/DDBJ whole genome shotgun (WGS) entry which is preliminary data.</text>
</comment>
<keyword evidence="2" id="KW-0285">Flavoprotein</keyword>
<comment type="cofactor">
    <cofactor evidence="1">
        <name>FAD</name>
        <dbReference type="ChEBI" id="CHEBI:57692"/>
    </cofactor>
</comment>
<dbReference type="Pfam" id="PF07992">
    <property type="entry name" value="Pyr_redox_2"/>
    <property type="match status" value="1"/>
</dbReference>
<dbReference type="AlphaFoldDB" id="A0A839SZD8"/>
<name>A0A839SZD8_9PROT</name>
<evidence type="ECO:0000313" key="8">
    <source>
        <dbReference type="Proteomes" id="UP000581135"/>
    </source>
</evidence>
<sequence>MMRRIAIVGSGPAGFFLADALSKSGSVGVDLFERLTCPYGLVRYGVAPDHPATKEVMRIFDRVATRDNVRFYGGVNIGADITVADLCDVYEIVVIATGADSGRLAQFPGAEVRPDNVTAFDLMRAVNGHPNAAGLRLPNDVRSVAIIGAGNVAIDVARVLCREPERLRKWNTATGFLNWLEQQKIRWVDILCRCAPEGARFAPAMYDELVRVSSERNGTLVRFRYNTVPSAYDRRTLSIRTAHGIDSFIPADLVIHAIGQRAGAIPGLPVDAVSGAVQHREGWVVGDDSVFVQGWAAGALGTAIPDCRVAAKRVAPEILARLDRGTGILCGFDTAAILNRIGRVPINWEDWSRADAVGQRADRNLGTVR</sequence>
<evidence type="ECO:0000256" key="3">
    <source>
        <dbReference type="ARBA" id="ARBA00022827"/>
    </source>
</evidence>
<dbReference type="InterPro" id="IPR055275">
    <property type="entry name" value="Ferredox_Rdtase"/>
</dbReference>
<dbReference type="SUPFAM" id="SSF51971">
    <property type="entry name" value="Nucleotide-binding domain"/>
    <property type="match status" value="1"/>
</dbReference>
<proteinExistence type="predicted"/>
<dbReference type="Proteomes" id="UP000581135">
    <property type="component" value="Unassembled WGS sequence"/>
</dbReference>
<keyword evidence="8" id="KW-1185">Reference proteome</keyword>
<feature type="domain" description="FAD/NAD(P)-binding" evidence="6">
    <location>
        <begin position="4"/>
        <end position="263"/>
    </location>
</feature>
<protein>
    <submittedName>
        <fullName evidence="7">NADPH-dependent glutamate synthase beta subunit-like oxidoreductase</fullName>
    </submittedName>
</protein>
<accession>A0A839SZD8</accession>
<dbReference type="InterPro" id="IPR023753">
    <property type="entry name" value="FAD/NAD-binding_dom"/>
</dbReference>
<dbReference type="PRINTS" id="PR00419">
    <property type="entry name" value="ADXRDTASE"/>
</dbReference>
<evidence type="ECO:0000256" key="2">
    <source>
        <dbReference type="ARBA" id="ARBA00022630"/>
    </source>
</evidence>
<evidence type="ECO:0000256" key="4">
    <source>
        <dbReference type="ARBA" id="ARBA00022857"/>
    </source>
</evidence>
<dbReference type="PANTHER" id="PTHR48467">
    <property type="entry name" value="GLUTAMATE SYNTHASE 1 [NADH], CHLOROPLASTIC-LIKE"/>
    <property type="match status" value="1"/>
</dbReference>
<keyword evidence="5" id="KW-0560">Oxidoreductase</keyword>
<evidence type="ECO:0000259" key="6">
    <source>
        <dbReference type="Pfam" id="PF07992"/>
    </source>
</evidence>
<keyword evidence="4" id="KW-0521">NADP</keyword>
<dbReference type="GO" id="GO:0016491">
    <property type="term" value="F:oxidoreductase activity"/>
    <property type="evidence" value="ECO:0007669"/>
    <property type="project" value="UniProtKB-KW"/>
</dbReference>